<dbReference type="AlphaFoldDB" id="A0A078A711"/>
<organism evidence="1 2">
    <name type="scientific">Stylonychia lemnae</name>
    <name type="common">Ciliate</name>
    <dbReference type="NCBI Taxonomy" id="5949"/>
    <lineage>
        <taxon>Eukaryota</taxon>
        <taxon>Sar</taxon>
        <taxon>Alveolata</taxon>
        <taxon>Ciliophora</taxon>
        <taxon>Intramacronucleata</taxon>
        <taxon>Spirotrichea</taxon>
        <taxon>Stichotrichia</taxon>
        <taxon>Sporadotrichida</taxon>
        <taxon>Oxytrichidae</taxon>
        <taxon>Stylonychinae</taxon>
        <taxon>Stylonychia</taxon>
    </lineage>
</organism>
<sequence length="544" mass="63745">MVDKIRSMTQSLTNFSPNRNTEKDKQLEFEDIKMNITLGLQCLPQFGIYGYEYQWLYITAAFRREFASSLDFSTIKEQLPSNVKSILQDGVENNNIQRPSQVHYYIMNLNARALKQQMLIDRNQQKIRLNFAPHAYIWQNARQGQETKINALTAIFTSYKGKMIHSTFRGIDECKDFGRISINPSTFFKSGNSQEVHIHPSDDDNMAISPNNGTFLLNLGFPVVNFHVVLYTLNDQQLSIFKAEIEKNEKRKMIPGLYVKVLEKSIIPIQNSIENTFSYYLQAYESSEEKENHLKRLFAEIFCEKKIEDSELSPEIGLVAEDYLELFYKYIWWKMKSPEIEKFGQKFFFQLCSISAQLNLLVKYMEVLKHLTDEIYLQHLGVLQKFIPVDMNIDMIELEEQKIQFQDQVMNADEEEKELMVIQKPQLLINCQDEVEDTPKDNFFIKNLPKNTEMPESAAFQSHLEALFSGDRQLIKNSFNKLSKILQDYICFETWQSKGSIHGIHNDFGRHSYLQSPDIGEYYHLNDEERINFILQLQDQLSNL</sequence>
<gene>
    <name evidence="1" type="primary">Contig9623.g10288</name>
    <name evidence="1" type="ORF">STYLEM_5526</name>
</gene>
<dbReference type="EMBL" id="CCKQ01005359">
    <property type="protein sequence ID" value="CDW76566.1"/>
    <property type="molecule type" value="Genomic_DNA"/>
</dbReference>
<name>A0A078A711_STYLE</name>
<proteinExistence type="predicted"/>
<reference evidence="1 2" key="1">
    <citation type="submission" date="2014-06" db="EMBL/GenBank/DDBJ databases">
        <authorList>
            <person name="Swart Estienne"/>
        </authorList>
    </citation>
    <scope>NUCLEOTIDE SEQUENCE [LARGE SCALE GENOMIC DNA]</scope>
    <source>
        <strain evidence="1 2">130c</strain>
    </source>
</reference>
<evidence type="ECO:0000313" key="2">
    <source>
        <dbReference type="Proteomes" id="UP000039865"/>
    </source>
</evidence>
<protein>
    <submittedName>
        <fullName evidence="1">Uncharacterized protein</fullName>
    </submittedName>
</protein>
<evidence type="ECO:0000313" key="1">
    <source>
        <dbReference type="EMBL" id="CDW76566.1"/>
    </source>
</evidence>
<dbReference type="OrthoDB" id="326370at2759"/>
<keyword evidence="2" id="KW-1185">Reference proteome</keyword>
<dbReference type="InParanoid" id="A0A078A711"/>
<accession>A0A078A711</accession>
<dbReference type="Proteomes" id="UP000039865">
    <property type="component" value="Unassembled WGS sequence"/>
</dbReference>